<evidence type="ECO:0000313" key="6">
    <source>
        <dbReference type="Proteomes" id="UP000712045"/>
    </source>
</evidence>
<comment type="caution">
    <text evidence="5">The sequence shown here is derived from an EMBL/GenBank/DDBJ whole genome shotgun (WGS) entry which is preliminary data.</text>
</comment>
<evidence type="ECO:0000256" key="1">
    <source>
        <dbReference type="ARBA" id="ARBA00022679"/>
    </source>
</evidence>
<dbReference type="InterPro" id="IPR016036">
    <property type="entry name" value="Malonyl_transacylase_ACP-bd"/>
</dbReference>
<dbReference type="SUPFAM" id="SSF55048">
    <property type="entry name" value="Probable ACP-binding domain of malonyl-CoA ACP transacylase"/>
    <property type="match status" value="1"/>
</dbReference>
<evidence type="ECO:0000256" key="3">
    <source>
        <dbReference type="ARBA" id="ARBA00023315"/>
    </source>
</evidence>
<evidence type="ECO:0000256" key="2">
    <source>
        <dbReference type="ARBA" id="ARBA00023268"/>
    </source>
</evidence>
<feature type="non-terminal residue" evidence="5">
    <location>
        <position position="1"/>
    </location>
</feature>
<keyword evidence="3 5" id="KW-0012">Acyltransferase</keyword>
<dbReference type="GO" id="GO:0016746">
    <property type="term" value="F:acyltransferase activity"/>
    <property type="evidence" value="ECO:0007669"/>
    <property type="project" value="UniProtKB-KW"/>
</dbReference>
<dbReference type="EMBL" id="JAFEUF010000524">
    <property type="protein sequence ID" value="MBM7059015.1"/>
    <property type="molecule type" value="Genomic_DNA"/>
</dbReference>
<sequence>VVFVFPGQGSQWVGMGRELAGWSVVFRESLAECERALGRWVDWSLLEVIESGDEGVLGRVDVVQPVLWAVMVSLGRLWAACGVVPSAVVGHSQGEIAAAVVAGGLSLEDGARVVALRSRAILALAGGGGMVSVAAGRGVVEGLIGGLGGGLSVAAANGPGSTVVSGRPEALEELLGLCEVRGVRARRIPVDYASHSVQVEELRERILSDLAGVSPVSSGVPLYSTVTGAPVDTASMGAGYWFDNLRSTVRFEDVTRALLADGRSVFVECSPHPVLAVGVQETAEAADADVVVVGSLRRGEGGQERFLTALSEA</sequence>
<dbReference type="InterPro" id="IPR014043">
    <property type="entry name" value="Acyl_transferase_dom"/>
</dbReference>
<keyword evidence="6" id="KW-1185">Reference proteome</keyword>
<dbReference type="Proteomes" id="UP000712045">
    <property type="component" value="Unassembled WGS sequence"/>
</dbReference>
<evidence type="ECO:0000313" key="5">
    <source>
        <dbReference type="EMBL" id="MBM7059015.1"/>
    </source>
</evidence>
<dbReference type="PANTHER" id="PTHR43775">
    <property type="entry name" value="FATTY ACID SYNTHASE"/>
    <property type="match status" value="1"/>
</dbReference>
<dbReference type="Pfam" id="PF00698">
    <property type="entry name" value="Acyl_transf_1"/>
    <property type="match status" value="1"/>
</dbReference>
<dbReference type="SUPFAM" id="SSF52151">
    <property type="entry name" value="FabD/lysophospholipase-like"/>
    <property type="match status" value="1"/>
</dbReference>
<reference evidence="5 6" key="1">
    <citation type="submission" date="2021-02" db="EMBL/GenBank/DDBJ databases">
        <title>Genome Streptomyces sp. RHZ10.</title>
        <authorList>
            <person name="Besaury L."/>
        </authorList>
    </citation>
    <scope>NUCLEOTIDE SEQUENCE [LARGE SCALE GENOMIC DNA]</scope>
    <source>
        <strain evidence="5 6">RHZ10</strain>
    </source>
</reference>
<keyword evidence="1" id="KW-0808">Transferase</keyword>
<keyword evidence="2" id="KW-0511">Multifunctional enzyme</keyword>
<dbReference type="PANTHER" id="PTHR43775:SF51">
    <property type="entry name" value="INACTIVE PHENOLPHTHIOCEROL SYNTHESIS POLYKETIDE SYNTHASE TYPE I PKS1-RELATED"/>
    <property type="match status" value="1"/>
</dbReference>
<dbReference type="SMART" id="SM00827">
    <property type="entry name" value="PKS_AT"/>
    <property type="match status" value="1"/>
</dbReference>
<name>A0ABS2IB01_9ACTN</name>
<dbReference type="RefSeq" id="WP_205087021.1">
    <property type="nucleotide sequence ID" value="NZ_JAFEUF010000524.1"/>
</dbReference>
<dbReference type="Gene3D" id="3.40.366.10">
    <property type="entry name" value="Malonyl-Coenzyme A Acyl Carrier Protein, domain 2"/>
    <property type="match status" value="1"/>
</dbReference>
<feature type="domain" description="Malonyl-CoA:ACP transacylase (MAT)" evidence="4">
    <location>
        <begin position="4"/>
        <end position="300"/>
    </location>
</feature>
<gene>
    <name evidence="5" type="ORF">JS521_35870</name>
</gene>
<dbReference type="InterPro" id="IPR050091">
    <property type="entry name" value="PKS_NRPS_Biosynth_Enz"/>
</dbReference>
<accession>A0ABS2IB01</accession>
<proteinExistence type="predicted"/>
<evidence type="ECO:0000259" key="4">
    <source>
        <dbReference type="SMART" id="SM00827"/>
    </source>
</evidence>
<feature type="non-terminal residue" evidence="5">
    <location>
        <position position="313"/>
    </location>
</feature>
<protein>
    <submittedName>
        <fullName evidence="5">Acyltransferase domain-containing protein</fullName>
    </submittedName>
</protein>
<dbReference type="InterPro" id="IPR016035">
    <property type="entry name" value="Acyl_Trfase/lysoPLipase"/>
</dbReference>
<organism evidence="5 6">
    <name type="scientific">Streptomyces durocortorensis</name>
    <dbReference type="NCBI Taxonomy" id="2811104"/>
    <lineage>
        <taxon>Bacteria</taxon>
        <taxon>Bacillati</taxon>
        <taxon>Actinomycetota</taxon>
        <taxon>Actinomycetes</taxon>
        <taxon>Kitasatosporales</taxon>
        <taxon>Streptomycetaceae</taxon>
        <taxon>Streptomyces</taxon>
    </lineage>
</organism>
<dbReference type="InterPro" id="IPR001227">
    <property type="entry name" value="Ac_transferase_dom_sf"/>
</dbReference>